<dbReference type="Proteomes" id="UP000059542">
    <property type="component" value="Chromosome"/>
</dbReference>
<proteinExistence type="predicted"/>
<accession>A0A0U4ALF7</accession>
<protein>
    <submittedName>
        <fullName evidence="2">Uncharacterized protein</fullName>
    </submittedName>
</protein>
<keyword evidence="3" id="KW-1185">Reference proteome</keyword>
<evidence type="ECO:0000313" key="2">
    <source>
        <dbReference type="EMBL" id="ALW84325.1"/>
    </source>
</evidence>
<feature type="compositionally biased region" description="Basic and acidic residues" evidence="1">
    <location>
        <begin position="41"/>
        <end position="50"/>
    </location>
</feature>
<feature type="region of interest" description="Disordered" evidence="1">
    <location>
        <begin position="30"/>
        <end position="54"/>
    </location>
</feature>
<dbReference type="EMBL" id="CP013909">
    <property type="protein sequence ID" value="ALW84325.1"/>
    <property type="molecule type" value="Genomic_DNA"/>
</dbReference>
<evidence type="ECO:0000313" key="3">
    <source>
        <dbReference type="Proteomes" id="UP000059542"/>
    </source>
</evidence>
<name>A0A0U4ALF7_9BACT</name>
<dbReference type="AlphaFoldDB" id="A0A0U4ALF7"/>
<dbReference type="KEGG" id="hyg:AUC43_04000"/>
<feature type="compositionally biased region" description="Polar residues" evidence="1">
    <location>
        <begin position="30"/>
        <end position="40"/>
    </location>
</feature>
<gene>
    <name evidence="2" type="ORF">AUC43_04000</name>
</gene>
<sequence length="79" mass="8802">MYVVSTCESEVLPYLFNNAQLIGHKKTVSESETVAGQNQEKATEIPKAKSGEPMVAKTFRPIRGSQPSRVPRFINKFFG</sequence>
<evidence type="ECO:0000256" key="1">
    <source>
        <dbReference type="SAM" id="MobiDB-lite"/>
    </source>
</evidence>
<organism evidence="2 3">
    <name type="scientific">Hymenobacter sedentarius</name>
    <dbReference type="NCBI Taxonomy" id="1411621"/>
    <lineage>
        <taxon>Bacteria</taxon>
        <taxon>Pseudomonadati</taxon>
        <taxon>Bacteroidota</taxon>
        <taxon>Cytophagia</taxon>
        <taxon>Cytophagales</taxon>
        <taxon>Hymenobacteraceae</taxon>
        <taxon>Hymenobacter</taxon>
    </lineage>
</organism>
<reference evidence="2 3" key="1">
    <citation type="submission" date="2015-12" db="EMBL/GenBank/DDBJ databases">
        <authorList>
            <person name="Shamseldin A."/>
            <person name="Moawad H."/>
            <person name="Abd El-Rahim W.M."/>
            <person name="Sadowsky M.J."/>
        </authorList>
    </citation>
    <scope>NUCLEOTIDE SEQUENCE [LARGE SCALE GENOMIC DNA]</scope>
    <source>
        <strain evidence="2 3">DG5B</strain>
    </source>
</reference>